<comment type="caution">
    <text evidence="1">The sequence shown here is derived from an EMBL/GenBank/DDBJ whole genome shotgun (WGS) entry which is preliminary data.</text>
</comment>
<protein>
    <submittedName>
        <fullName evidence="1">Uncharacterized protein</fullName>
    </submittedName>
</protein>
<accession>A0A6G1DNH4</accession>
<sequence length="127" mass="13950">MDCLNYVKVFEARASTAKQTDDLLALYVRASTVKRINDKAPRDGRTIPVGDDQDNKLALALFFDPPVANGTNGGWIAFPSDNTQEVTSVWQTLAPETAKEDWELELVEMTVQISAGTTSSETVVTNR</sequence>
<reference evidence="1 2" key="1">
    <citation type="submission" date="2019-11" db="EMBL/GenBank/DDBJ databases">
        <title>Whole genome sequence of Oryza granulata.</title>
        <authorList>
            <person name="Li W."/>
        </authorList>
    </citation>
    <scope>NUCLEOTIDE SEQUENCE [LARGE SCALE GENOMIC DNA]</scope>
    <source>
        <strain evidence="2">cv. Menghai</strain>
        <tissue evidence="1">Leaf</tissue>
    </source>
</reference>
<dbReference type="EMBL" id="SPHZ02000006">
    <property type="protein sequence ID" value="KAF0913986.1"/>
    <property type="molecule type" value="Genomic_DNA"/>
</dbReference>
<gene>
    <name evidence="1" type="ORF">E2562_025397</name>
</gene>
<organism evidence="1 2">
    <name type="scientific">Oryza meyeriana var. granulata</name>
    <dbReference type="NCBI Taxonomy" id="110450"/>
    <lineage>
        <taxon>Eukaryota</taxon>
        <taxon>Viridiplantae</taxon>
        <taxon>Streptophyta</taxon>
        <taxon>Embryophyta</taxon>
        <taxon>Tracheophyta</taxon>
        <taxon>Spermatophyta</taxon>
        <taxon>Magnoliopsida</taxon>
        <taxon>Liliopsida</taxon>
        <taxon>Poales</taxon>
        <taxon>Poaceae</taxon>
        <taxon>BOP clade</taxon>
        <taxon>Oryzoideae</taxon>
        <taxon>Oryzeae</taxon>
        <taxon>Oryzinae</taxon>
        <taxon>Oryza</taxon>
        <taxon>Oryza meyeriana</taxon>
    </lineage>
</organism>
<evidence type="ECO:0000313" key="2">
    <source>
        <dbReference type="Proteomes" id="UP000479710"/>
    </source>
</evidence>
<dbReference type="AlphaFoldDB" id="A0A6G1DNH4"/>
<name>A0A6G1DNH4_9ORYZ</name>
<dbReference type="Proteomes" id="UP000479710">
    <property type="component" value="Unassembled WGS sequence"/>
</dbReference>
<evidence type="ECO:0000313" key="1">
    <source>
        <dbReference type="EMBL" id="KAF0913986.1"/>
    </source>
</evidence>
<proteinExistence type="predicted"/>
<keyword evidence="2" id="KW-1185">Reference proteome</keyword>